<evidence type="ECO:0000313" key="12">
    <source>
        <dbReference type="EMBL" id="CAI5786083.1"/>
    </source>
</evidence>
<dbReference type="InterPro" id="IPR013783">
    <property type="entry name" value="Ig-like_fold"/>
</dbReference>
<keyword evidence="6" id="KW-1015">Disulfide bond</keyword>
<dbReference type="GO" id="GO:0004896">
    <property type="term" value="F:cytokine receptor activity"/>
    <property type="evidence" value="ECO:0007669"/>
    <property type="project" value="InterPro"/>
</dbReference>
<feature type="transmembrane region" description="Helical" evidence="10">
    <location>
        <begin position="261"/>
        <end position="286"/>
    </location>
</feature>
<keyword evidence="7 12" id="KW-0675">Receptor</keyword>
<dbReference type="Gene3D" id="2.60.40.10">
    <property type="entry name" value="Immunoglobulins"/>
    <property type="match status" value="3"/>
</dbReference>
<evidence type="ECO:0000256" key="1">
    <source>
        <dbReference type="ARBA" id="ARBA00004479"/>
    </source>
</evidence>
<comment type="subcellular location">
    <subcellularLocation>
        <location evidence="1">Membrane</location>
        <topology evidence="1">Single-pass type I membrane protein</topology>
    </subcellularLocation>
</comment>
<feature type="domain" description="Fibronectin type-III" evidence="11">
    <location>
        <begin position="159"/>
        <end position="257"/>
    </location>
</feature>
<evidence type="ECO:0000256" key="3">
    <source>
        <dbReference type="ARBA" id="ARBA00022729"/>
    </source>
</evidence>
<dbReference type="InterPro" id="IPR003961">
    <property type="entry name" value="FN3_dom"/>
</dbReference>
<evidence type="ECO:0000256" key="9">
    <source>
        <dbReference type="SAM" id="MobiDB-lite"/>
    </source>
</evidence>
<name>A0AA35PHX8_9SAUR</name>
<dbReference type="EMBL" id="OX395135">
    <property type="protein sequence ID" value="CAI5786083.1"/>
    <property type="molecule type" value="Genomic_DNA"/>
</dbReference>
<proteinExistence type="predicted"/>
<organism evidence="12 13">
    <name type="scientific">Podarcis lilfordi</name>
    <name type="common">Lilford's wall lizard</name>
    <dbReference type="NCBI Taxonomy" id="74358"/>
    <lineage>
        <taxon>Eukaryota</taxon>
        <taxon>Metazoa</taxon>
        <taxon>Chordata</taxon>
        <taxon>Craniata</taxon>
        <taxon>Vertebrata</taxon>
        <taxon>Euteleostomi</taxon>
        <taxon>Lepidosauria</taxon>
        <taxon>Squamata</taxon>
        <taxon>Bifurcata</taxon>
        <taxon>Unidentata</taxon>
        <taxon>Episquamata</taxon>
        <taxon>Laterata</taxon>
        <taxon>Lacertibaenia</taxon>
        <taxon>Lacertidae</taxon>
        <taxon>Podarcis</taxon>
    </lineage>
</organism>
<keyword evidence="5 10" id="KW-0472">Membrane</keyword>
<dbReference type="AlphaFoldDB" id="A0AA35PHX8"/>
<feature type="compositionally biased region" description="Basic and acidic residues" evidence="9">
    <location>
        <begin position="412"/>
        <end position="421"/>
    </location>
</feature>
<dbReference type="InterPro" id="IPR003531">
    <property type="entry name" value="Hempt_rcpt_S_F1_CS"/>
</dbReference>
<dbReference type="PROSITE" id="PS01355">
    <property type="entry name" value="HEMATOPO_REC_S_F1"/>
    <property type="match status" value="1"/>
</dbReference>
<evidence type="ECO:0000256" key="8">
    <source>
        <dbReference type="ARBA" id="ARBA00023180"/>
    </source>
</evidence>
<feature type="region of interest" description="Disordered" evidence="9">
    <location>
        <begin position="547"/>
        <end position="577"/>
    </location>
</feature>
<protein>
    <submittedName>
        <fullName evidence="12">Cytokine receptor common subunit beta</fullName>
    </submittedName>
</protein>
<dbReference type="SUPFAM" id="SSF49265">
    <property type="entry name" value="Fibronectin type III"/>
    <property type="match status" value="3"/>
</dbReference>
<evidence type="ECO:0000256" key="4">
    <source>
        <dbReference type="ARBA" id="ARBA00022989"/>
    </source>
</evidence>
<evidence type="ECO:0000313" key="13">
    <source>
        <dbReference type="Proteomes" id="UP001178461"/>
    </source>
</evidence>
<reference evidence="12" key="1">
    <citation type="submission" date="2022-12" db="EMBL/GenBank/DDBJ databases">
        <authorList>
            <person name="Alioto T."/>
            <person name="Alioto T."/>
            <person name="Gomez Garrido J."/>
        </authorList>
    </citation>
    <scope>NUCLEOTIDE SEQUENCE</scope>
</reference>
<evidence type="ECO:0000259" key="11">
    <source>
        <dbReference type="PROSITE" id="PS50853"/>
    </source>
</evidence>
<dbReference type="Pfam" id="PF09240">
    <property type="entry name" value="IL6Ra-bind"/>
    <property type="match status" value="1"/>
</dbReference>
<keyword evidence="3" id="KW-0732">Signal</keyword>
<evidence type="ECO:0000256" key="7">
    <source>
        <dbReference type="ARBA" id="ARBA00023170"/>
    </source>
</evidence>
<keyword evidence="8" id="KW-0325">Glycoprotein</keyword>
<evidence type="ECO:0000256" key="6">
    <source>
        <dbReference type="ARBA" id="ARBA00023157"/>
    </source>
</evidence>
<dbReference type="CDD" id="cd00063">
    <property type="entry name" value="FN3"/>
    <property type="match status" value="1"/>
</dbReference>
<evidence type="ECO:0000256" key="10">
    <source>
        <dbReference type="SAM" id="Phobius"/>
    </source>
</evidence>
<dbReference type="InterPro" id="IPR015321">
    <property type="entry name" value="TypeI_recpt_CBD"/>
</dbReference>
<dbReference type="InterPro" id="IPR036116">
    <property type="entry name" value="FN3_sf"/>
</dbReference>
<keyword evidence="13" id="KW-1185">Reference proteome</keyword>
<sequence>MPNTSRFLLLHDDLVPGSPYVARVRSKPRQGGGLVGRYSKWSHEVYWETQKTWKDDAEAQPKNLRCLFNGIDQLNCSWEVRQEVTNSVSFTLFYKASPETGEKECSPVLQMELPSTRYVLQSCLINVTNPERISQYLVTVQPKEEEKVMEAAKHIKAGPPFKLSVSTQDNQEYSLKWEVRNSTLRIPETYQISYWKTGKPSEDHLGNSDDTWFTFPSELLEQDTSYTAKVRAKVRGYSYDGPWSEWSKEIDWTTHRVVPPWSIILIAVVSVIVMMAGMCFCHSYLLRKSKNWKEAIPHPPKTLLLPNLFPRLELLNGSEDSSSQSSREQVNSCMLESQRLVSHPEHLEASSSGKTTPHSTAFQHVKGTELPVANAGQFLDQPDKPLCSHKARKFDFDGPYLLFPPESSSPENQKDSEVASLEKKEMPVAPQFVGQPHCSIFQQLPPVGKEEEPPASPVLVREQEKHQLLQRQESRVASDRLEKEANEGLRSQRLTNMKNHGQNESLDYIATADLSLSKERDFLLPSPLLTSKDGSLLCSAMATAASQLTPTRDDISSSQLVQKKEADPGQPANVPVVSQDSFSDYVTSMPQTPRSVSKEGLPFSPDEPKHKGFLLFQPGGNSSPVLLSQVGEYCFFPGSKTMAEASKSQAGSVQEQLSEVIQKGTKPLCEDKHLGNKLQTTLALCQDLRVGMPHGHT</sequence>
<dbReference type="GO" id="GO:0009897">
    <property type="term" value="C:external side of plasma membrane"/>
    <property type="evidence" value="ECO:0007669"/>
    <property type="project" value="TreeGrafter"/>
</dbReference>
<keyword evidence="4 10" id="KW-1133">Transmembrane helix</keyword>
<evidence type="ECO:0000256" key="5">
    <source>
        <dbReference type="ARBA" id="ARBA00023136"/>
    </source>
</evidence>
<feature type="region of interest" description="Disordered" evidence="9">
    <location>
        <begin position="401"/>
        <end position="421"/>
    </location>
</feature>
<feature type="compositionally biased region" description="Polar residues" evidence="9">
    <location>
        <begin position="547"/>
        <end position="561"/>
    </location>
</feature>
<evidence type="ECO:0000256" key="2">
    <source>
        <dbReference type="ARBA" id="ARBA00022692"/>
    </source>
</evidence>
<gene>
    <name evidence="12" type="ORF">PODLI_1B014667</name>
</gene>
<dbReference type="PANTHER" id="PTHR23037:SF22">
    <property type="entry name" value="CYTOKINE RECEPTOR COMMON SUBUNIT BETA"/>
    <property type="match status" value="1"/>
</dbReference>
<dbReference type="PANTHER" id="PTHR23037">
    <property type="entry name" value="CYTOKINE RECEPTOR"/>
    <property type="match status" value="1"/>
</dbReference>
<dbReference type="Proteomes" id="UP001178461">
    <property type="component" value="Chromosome 10"/>
</dbReference>
<keyword evidence="2 10" id="KW-0812">Transmembrane</keyword>
<accession>A0AA35PHX8</accession>
<dbReference type="PROSITE" id="PS50853">
    <property type="entry name" value="FN3"/>
    <property type="match status" value="1"/>
</dbReference>